<dbReference type="AlphaFoldDB" id="A0A174QMA5"/>
<gene>
    <name evidence="1" type="ORF">ERS852395_01884</name>
    <name evidence="2" type="ORF">ERS852569_00521</name>
</gene>
<dbReference type="EMBL" id="CZBP01000003">
    <property type="protein sequence ID" value="CUP71895.1"/>
    <property type="molecule type" value="Genomic_DNA"/>
</dbReference>
<evidence type="ECO:0000313" key="1">
    <source>
        <dbReference type="EMBL" id="CUO00075.1"/>
    </source>
</evidence>
<protein>
    <submittedName>
        <fullName evidence="2">Uncharacterized protein</fullName>
    </submittedName>
</protein>
<sequence length="121" mass="13624">MNEEQISQTLLDQMVSSDRGQMIKAAIPYLPPKGQQIFSVYEKAVEFINTVSVFSKRSSGSDLCAMSMPPQNPVDIINDIRSFCYGPSRDKLDQMVNMMAMVQMLQLMNQPADGEKEDSHE</sequence>
<evidence type="ECO:0000313" key="4">
    <source>
        <dbReference type="Proteomes" id="UP000095762"/>
    </source>
</evidence>
<dbReference type="RefSeq" id="WP_022381123.1">
    <property type="nucleotide sequence ID" value="NZ_CYZA01000008.1"/>
</dbReference>
<reference evidence="3 4" key="1">
    <citation type="submission" date="2015-09" db="EMBL/GenBank/DDBJ databases">
        <authorList>
            <consortium name="Pathogen Informatics"/>
        </authorList>
    </citation>
    <scope>NUCLEOTIDE SEQUENCE [LARGE SCALE GENOMIC DNA]</scope>
    <source>
        <strain evidence="1 3">2789STDY5608838</strain>
        <strain evidence="2 4">2789STDY5834957</strain>
    </source>
</reference>
<accession>A0A174QMA5</accession>
<proteinExistence type="predicted"/>
<evidence type="ECO:0000313" key="3">
    <source>
        <dbReference type="Proteomes" id="UP000095447"/>
    </source>
</evidence>
<dbReference type="EMBL" id="CYZA01000008">
    <property type="protein sequence ID" value="CUO00075.1"/>
    <property type="molecule type" value="Genomic_DNA"/>
</dbReference>
<name>A0A174QMA5_9FIRM</name>
<evidence type="ECO:0000313" key="2">
    <source>
        <dbReference type="EMBL" id="CUP71895.1"/>
    </source>
</evidence>
<dbReference type="Proteomes" id="UP000095762">
    <property type="component" value="Unassembled WGS sequence"/>
</dbReference>
<dbReference type="Proteomes" id="UP000095447">
    <property type="component" value="Unassembled WGS sequence"/>
</dbReference>
<organism evidence="2 4">
    <name type="scientific">Blautia obeum</name>
    <dbReference type="NCBI Taxonomy" id="40520"/>
    <lineage>
        <taxon>Bacteria</taxon>
        <taxon>Bacillati</taxon>
        <taxon>Bacillota</taxon>
        <taxon>Clostridia</taxon>
        <taxon>Lachnospirales</taxon>
        <taxon>Lachnospiraceae</taxon>
        <taxon>Blautia</taxon>
    </lineage>
</organism>